<accession>A0AAQ3TBF3</accession>
<dbReference type="EMBL" id="CP144748">
    <property type="protein sequence ID" value="WVZ68784.1"/>
    <property type="molecule type" value="Genomic_DNA"/>
</dbReference>
<evidence type="ECO:0000313" key="3">
    <source>
        <dbReference type="EMBL" id="WVZ68784.1"/>
    </source>
</evidence>
<keyword evidence="1" id="KW-0175">Coiled coil</keyword>
<dbReference type="AlphaFoldDB" id="A0AAQ3TBF3"/>
<feature type="compositionally biased region" description="Polar residues" evidence="2">
    <location>
        <begin position="536"/>
        <end position="546"/>
    </location>
</feature>
<feature type="region of interest" description="Disordered" evidence="2">
    <location>
        <begin position="482"/>
        <end position="546"/>
    </location>
</feature>
<feature type="region of interest" description="Disordered" evidence="2">
    <location>
        <begin position="620"/>
        <end position="643"/>
    </location>
</feature>
<name>A0AAQ3TBF3_PASNO</name>
<sequence length="849" mass="92818">MFARQRAKPSPFCAPPWWTRCCGIVVAGDRDLDLLRLRLPQLIQPEFVDSMDESRKRAVSTANAKNTSSSLDEDFGSDFLSSWKLPKSRKDTIGFSADPVTKSSKKFSFDNLDDFGLDGAFDKLPSFQMGMSDLDFSSPLKKKVKHSSSNGDDISEGKKETEKDNFSFSFDFNELGKFNLDAKLGIEENSVGRFTGKADPVSSEGNKDTQRGLSAKGTDILEDNNSKDKTQTQGACTLNPHLAYHDSVKNAIQPTSNINVADSSEKMQEHTSANPATMYWTKVDSVPNDNSGDHPKEICPTEEAVNMPSQNLSCSAVSSEDPIRALAGPLKSKDPPTVDFVKFHVSREINDNEQSIGSQSRDTSNINPDVSRSHFDSRNGVVDESVSLNEGSQANQSFSDAHKKFSASHGTKNAEEGTSGPKSLSSSMRREIRNIEPALANERGSFSLLSKSANMKATRVELTSETTLNQLSSASKVIKKMTTDPTNLKREHKQPNAGPDKSKTTLSKTYSKPASQGLLTSTNVQGDTNAKFGPEPSSSGNSSLLNARNCSAHSTGHKIVANHVLLKSVNAFDSFQGTPSKDNKMSTVSQLRGAGVGKLGIRSPKFDMVLEKESVQLSGTKGSLATTPKPLNISPEGKSALPSPSIMQMVPQESVRDPKAPTVLKRIMRSPPLRKSPQTIPELENKMILECVTPKAHVNNVISSHMASETGDISALELPVLLENDGNVEKAEACRKELEDMCILLKRKYAEAKELEVRAIVNNNTMLMLNHPMFEENICSIQKFAKNLRSKKYLFEEVGTINECQLDRCGACPGRAQMSTRQSLVPSMLIAVGVNTRWVGAREKLQERV</sequence>
<dbReference type="PANTHER" id="PTHR36380">
    <property type="entry name" value="BNAA03G58330D PROTEIN"/>
    <property type="match status" value="1"/>
</dbReference>
<dbReference type="PANTHER" id="PTHR36380:SF1">
    <property type="entry name" value="OS01G0755100 PROTEIN"/>
    <property type="match status" value="1"/>
</dbReference>
<reference evidence="3 4" key="1">
    <citation type="submission" date="2024-02" db="EMBL/GenBank/DDBJ databases">
        <title>High-quality chromosome-scale genome assembly of Pensacola bahiagrass (Paspalum notatum Flugge var. saurae).</title>
        <authorList>
            <person name="Vega J.M."/>
            <person name="Podio M."/>
            <person name="Orjuela J."/>
            <person name="Siena L.A."/>
            <person name="Pessino S.C."/>
            <person name="Combes M.C."/>
            <person name="Mariac C."/>
            <person name="Albertini E."/>
            <person name="Pupilli F."/>
            <person name="Ortiz J.P.A."/>
            <person name="Leblanc O."/>
        </authorList>
    </citation>
    <scope>NUCLEOTIDE SEQUENCE [LARGE SCALE GENOMIC DNA]</scope>
    <source>
        <strain evidence="3">R1</strain>
        <tissue evidence="3">Leaf</tissue>
    </source>
</reference>
<gene>
    <name evidence="3" type="ORF">U9M48_017677</name>
</gene>
<feature type="compositionally biased region" description="Polar residues" evidence="2">
    <location>
        <begin position="352"/>
        <end position="370"/>
    </location>
</feature>
<evidence type="ECO:0000256" key="2">
    <source>
        <dbReference type="SAM" id="MobiDB-lite"/>
    </source>
</evidence>
<keyword evidence="4" id="KW-1185">Reference proteome</keyword>
<feature type="compositionally biased region" description="Polar residues" evidence="2">
    <location>
        <begin position="513"/>
        <end position="528"/>
    </location>
</feature>
<evidence type="ECO:0000256" key="1">
    <source>
        <dbReference type="SAM" id="Coils"/>
    </source>
</evidence>
<dbReference type="InterPro" id="IPR038777">
    <property type="entry name" value="At4g18490-like"/>
</dbReference>
<proteinExistence type="predicted"/>
<feature type="coiled-coil region" evidence="1">
    <location>
        <begin position="728"/>
        <end position="755"/>
    </location>
</feature>
<protein>
    <submittedName>
        <fullName evidence="3">Uncharacterized protein</fullName>
    </submittedName>
</protein>
<feature type="region of interest" description="Disordered" evidence="2">
    <location>
        <begin position="193"/>
        <end position="233"/>
    </location>
</feature>
<feature type="region of interest" description="Disordered" evidence="2">
    <location>
        <begin position="350"/>
        <end position="378"/>
    </location>
</feature>
<evidence type="ECO:0000313" key="4">
    <source>
        <dbReference type="Proteomes" id="UP001341281"/>
    </source>
</evidence>
<dbReference type="Proteomes" id="UP001341281">
    <property type="component" value="Chromosome 04"/>
</dbReference>
<feature type="region of interest" description="Disordered" evidence="2">
    <location>
        <begin position="390"/>
        <end position="428"/>
    </location>
</feature>
<organism evidence="3 4">
    <name type="scientific">Paspalum notatum var. saurae</name>
    <dbReference type="NCBI Taxonomy" id="547442"/>
    <lineage>
        <taxon>Eukaryota</taxon>
        <taxon>Viridiplantae</taxon>
        <taxon>Streptophyta</taxon>
        <taxon>Embryophyta</taxon>
        <taxon>Tracheophyta</taxon>
        <taxon>Spermatophyta</taxon>
        <taxon>Magnoliopsida</taxon>
        <taxon>Liliopsida</taxon>
        <taxon>Poales</taxon>
        <taxon>Poaceae</taxon>
        <taxon>PACMAD clade</taxon>
        <taxon>Panicoideae</taxon>
        <taxon>Andropogonodae</taxon>
        <taxon>Paspaleae</taxon>
        <taxon>Paspalinae</taxon>
        <taxon>Paspalum</taxon>
    </lineage>
</organism>
<feature type="region of interest" description="Disordered" evidence="2">
    <location>
        <begin position="138"/>
        <end position="160"/>
    </location>
</feature>
<feature type="compositionally biased region" description="Polar residues" evidence="2">
    <location>
        <begin position="390"/>
        <end position="399"/>
    </location>
</feature>